<dbReference type="EMBL" id="ACBW01000148">
    <property type="protein sequence ID" value="EEF76703.1"/>
    <property type="molecule type" value="Genomic_DNA"/>
</dbReference>
<dbReference type="GO" id="GO:0016020">
    <property type="term" value="C:membrane"/>
    <property type="evidence" value="ECO:0007669"/>
    <property type="project" value="UniProtKB-UniRule"/>
</dbReference>
<reference evidence="3 4" key="1">
    <citation type="submission" date="2008-12" db="EMBL/GenBank/DDBJ databases">
        <authorList>
            <person name="Fulton L."/>
            <person name="Clifton S."/>
            <person name="Fulton B."/>
            <person name="Xu J."/>
            <person name="Minx P."/>
            <person name="Pepin K.H."/>
            <person name="Johnson M."/>
            <person name="Bhonagiri V."/>
            <person name="Nash W.E."/>
            <person name="Mardis E.R."/>
            <person name="Wilson R.K."/>
        </authorList>
    </citation>
    <scope>NUCLEOTIDE SEQUENCE [LARGE SCALE GENOMIC DNA]</scope>
    <source>
        <strain evidence="3 4">DSM 18228</strain>
    </source>
</reference>
<dbReference type="eggNOG" id="COG2885">
    <property type="taxonomic scope" value="Bacteria"/>
</dbReference>
<sequence>MMEERLMKKHIISLAILLASGVSVFGQNTTYLSEIRITDRQVVKTSDRQVNVKMEVSLDELDIKRQHSLRVVPVILSADGTQERELPPFVINGKVRDKVQQRMETLDGVSANPDAVVTVRRKNGSSQVLSYDASVPFQRWMIGGNIQLRGYVTGCALCDDGDETATTGDILPEMTPEYYSPVMKPKEEIVKRRSETRSARVQFRQNSSNIRPDYKNNRAELDSVRQSILLVKDNNDLTITGIYVTGYASPEGSFDYNMTLSERRAKSFTEYIKEDLKGIDPSVYHVDWKGEDWAGLREEVQKHPKLLKIDEVLNIIDNCGDDKDACEEQIKGLVPPEIYQRLLNEMYGPIRRNEYRVEYNVRHFSLEEGRQMIKTRPDLMSVSEIQQVADSYGKGSPEYVDCLMRGAKAYPNDVTAVNNAALALMEADRTDEAIRLLDNAPQAGELLNLKGVAYSKLGDYEQAEKAFSAAQAKGYTPAGENLTQLKKYAEYMAE</sequence>
<evidence type="ECO:0000313" key="3">
    <source>
        <dbReference type="EMBL" id="EEF76703.1"/>
    </source>
</evidence>
<comment type="caution">
    <text evidence="3">The sequence shown here is derived from an EMBL/GenBank/DDBJ whole genome shotgun (WGS) entry which is preliminary data.</text>
</comment>
<dbReference type="InterPro" id="IPR011990">
    <property type="entry name" value="TPR-like_helical_dom_sf"/>
</dbReference>
<protein>
    <submittedName>
        <fullName evidence="3">Tetratricopeptide repeat protein</fullName>
    </submittedName>
</protein>
<proteinExistence type="predicted"/>
<name>S0F8F7_9BACT</name>
<dbReference type="SUPFAM" id="SSF103088">
    <property type="entry name" value="OmpA-like"/>
    <property type="match status" value="1"/>
</dbReference>
<dbReference type="Gene3D" id="3.30.1330.60">
    <property type="entry name" value="OmpA-like domain"/>
    <property type="match status" value="1"/>
</dbReference>
<organism evidence="3 4">
    <name type="scientific">Phocaeicola coprophilus DSM 18228 = JCM 13818</name>
    <dbReference type="NCBI Taxonomy" id="547042"/>
    <lineage>
        <taxon>Bacteria</taxon>
        <taxon>Pseudomonadati</taxon>
        <taxon>Bacteroidota</taxon>
        <taxon>Bacteroidia</taxon>
        <taxon>Bacteroidales</taxon>
        <taxon>Bacteroidaceae</taxon>
        <taxon>Phocaeicola</taxon>
    </lineage>
</organism>
<keyword evidence="4" id="KW-1185">Reference proteome</keyword>
<evidence type="ECO:0000259" key="2">
    <source>
        <dbReference type="PROSITE" id="PS51123"/>
    </source>
</evidence>
<feature type="domain" description="OmpA-like" evidence="2">
    <location>
        <begin position="190"/>
        <end position="318"/>
    </location>
</feature>
<dbReference type="HOGENOM" id="CLU_026852_0_0_10"/>
<dbReference type="Proteomes" id="UP000014073">
    <property type="component" value="Unassembled WGS sequence"/>
</dbReference>
<dbReference type="eggNOG" id="COG0457">
    <property type="taxonomic scope" value="Bacteria"/>
</dbReference>
<evidence type="ECO:0000256" key="1">
    <source>
        <dbReference type="PROSITE-ProRule" id="PRU00473"/>
    </source>
</evidence>
<gene>
    <name evidence="3" type="ORF">BACCOPRO_02209</name>
</gene>
<dbReference type="GeneID" id="78406391"/>
<dbReference type="Pfam" id="PF00691">
    <property type="entry name" value="OmpA"/>
    <property type="match status" value="1"/>
</dbReference>
<dbReference type="OrthoDB" id="1100173at2"/>
<dbReference type="InterPro" id="IPR036737">
    <property type="entry name" value="OmpA-like_sf"/>
</dbReference>
<keyword evidence="1" id="KW-0472">Membrane</keyword>
<dbReference type="InterPro" id="IPR024480">
    <property type="entry name" value="DUF3868"/>
</dbReference>
<dbReference type="AlphaFoldDB" id="S0F8F7"/>
<dbReference type="Pfam" id="PF12984">
    <property type="entry name" value="DUF3868"/>
    <property type="match status" value="1"/>
</dbReference>
<dbReference type="SUPFAM" id="SSF48452">
    <property type="entry name" value="TPR-like"/>
    <property type="match status" value="1"/>
</dbReference>
<dbReference type="STRING" id="547042.BACCOPRO_02209"/>
<evidence type="ECO:0000313" key="4">
    <source>
        <dbReference type="Proteomes" id="UP000014073"/>
    </source>
</evidence>
<dbReference type="InterPro" id="IPR006665">
    <property type="entry name" value="OmpA-like"/>
</dbReference>
<dbReference type="PROSITE" id="PS51123">
    <property type="entry name" value="OMPA_2"/>
    <property type="match status" value="1"/>
</dbReference>
<dbReference type="RefSeq" id="WP_008143137.1">
    <property type="nucleotide sequence ID" value="NZ_EQ973643.1"/>
</dbReference>
<accession>S0F8F7</accession>
<dbReference type="Gene3D" id="1.25.40.10">
    <property type="entry name" value="Tetratricopeptide repeat domain"/>
    <property type="match status" value="1"/>
</dbReference>